<evidence type="ECO:0000256" key="1">
    <source>
        <dbReference type="ARBA" id="ARBA00007637"/>
    </source>
</evidence>
<dbReference type="Gene3D" id="3.40.50.720">
    <property type="entry name" value="NAD(P)-binding Rossmann-like Domain"/>
    <property type="match status" value="1"/>
</dbReference>
<reference evidence="3 4" key="1">
    <citation type="submission" date="2022-07" db="EMBL/GenBank/DDBJ databases">
        <title>Mucilaginibacter sp. JC4.</title>
        <authorList>
            <person name="Le V."/>
            <person name="Ko S.-R."/>
            <person name="Ahn C.-Y."/>
            <person name="Oh H.-M."/>
        </authorList>
    </citation>
    <scope>NUCLEOTIDE SEQUENCE [LARGE SCALE GENOMIC DNA]</scope>
    <source>
        <strain evidence="3 4">JC4</strain>
    </source>
</reference>
<dbReference type="SUPFAM" id="SSF51735">
    <property type="entry name" value="NAD(P)-binding Rossmann-fold domains"/>
    <property type="match status" value="1"/>
</dbReference>
<sequence>MNNKTIILILGACGQIGRELTVALREIHGTSHVIASDRYANRTDVPNYMQIDVLDGERLKHVVKQHGVTQIYLLAAMLSAKGEQDANAAWNLNMQSLITVLNIARDEKLDKVFWPSSIAVFGPRSLKFNCPQETRTDPETVYGISKRAGEYWCNYYYEKYGVDVRSLRLPGLISASAPTGGGTTNYAVNIFHEAIKHQYFECYLEESTVLPMLYMKDAIRAIIKIMSAPSEKIKVRTAYNLGGISFAPCDLAAEIRKYIPDLKVVYQPDHRQVIANSWPASMDDSGARNDWGWAHEYNMAAMASAMFESLKAIKKPSLDHYPEFLIEDVAAI</sequence>
<feature type="domain" description="NAD-dependent epimerase/dehydratase" evidence="2">
    <location>
        <begin position="7"/>
        <end position="242"/>
    </location>
</feature>
<dbReference type="PANTHER" id="PTHR42687">
    <property type="entry name" value="L-THREONINE 3-DEHYDROGENASE"/>
    <property type="match status" value="1"/>
</dbReference>
<keyword evidence="4" id="KW-1185">Reference proteome</keyword>
<comment type="caution">
    <text evidence="3">The sequence shown here is derived from an EMBL/GenBank/DDBJ whole genome shotgun (WGS) entry which is preliminary data.</text>
</comment>
<name>A0ABT1SXC5_9SPHI</name>
<dbReference type="InterPro" id="IPR036291">
    <property type="entry name" value="NAD(P)-bd_dom_sf"/>
</dbReference>
<protein>
    <submittedName>
        <fullName evidence="3">NAD-dependent epimerase/dehydratase family protein</fullName>
    </submittedName>
</protein>
<dbReference type="Proteomes" id="UP001204376">
    <property type="component" value="Unassembled WGS sequence"/>
</dbReference>
<proteinExistence type="inferred from homology"/>
<dbReference type="InterPro" id="IPR001509">
    <property type="entry name" value="Epimerase_deHydtase"/>
</dbReference>
<dbReference type="RefSeq" id="WP_256537205.1">
    <property type="nucleotide sequence ID" value="NZ_JANHOH010000001.1"/>
</dbReference>
<evidence type="ECO:0000259" key="2">
    <source>
        <dbReference type="Pfam" id="PF01370"/>
    </source>
</evidence>
<dbReference type="PANTHER" id="PTHR42687:SF1">
    <property type="entry name" value="L-THREONINE 3-DEHYDROGENASE, MITOCHONDRIAL"/>
    <property type="match status" value="1"/>
</dbReference>
<organism evidence="3 4">
    <name type="scientific">Mucilaginibacter aquariorum</name>
    <dbReference type="NCBI Taxonomy" id="2967225"/>
    <lineage>
        <taxon>Bacteria</taxon>
        <taxon>Pseudomonadati</taxon>
        <taxon>Bacteroidota</taxon>
        <taxon>Sphingobacteriia</taxon>
        <taxon>Sphingobacteriales</taxon>
        <taxon>Sphingobacteriaceae</taxon>
        <taxon>Mucilaginibacter</taxon>
    </lineage>
</organism>
<evidence type="ECO:0000313" key="4">
    <source>
        <dbReference type="Proteomes" id="UP001204376"/>
    </source>
</evidence>
<comment type="similarity">
    <text evidence="1">Belongs to the NAD(P)-dependent epimerase/dehydratase family.</text>
</comment>
<dbReference type="Pfam" id="PF01370">
    <property type="entry name" value="Epimerase"/>
    <property type="match status" value="1"/>
</dbReference>
<gene>
    <name evidence="3" type="ORF">NPE20_03460</name>
</gene>
<dbReference type="InterPro" id="IPR051225">
    <property type="entry name" value="NAD(P)_epim/dehydratase"/>
</dbReference>
<evidence type="ECO:0000313" key="3">
    <source>
        <dbReference type="EMBL" id="MCQ6956994.1"/>
    </source>
</evidence>
<dbReference type="EMBL" id="JANHOH010000001">
    <property type="protein sequence ID" value="MCQ6956994.1"/>
    <property type="molecule type" value="Genomic_DNA"/>
</dbReference>
<accession>A0ABT1SXC5</accession>